<dbReference type="CDD" id="cd09022">
    <property type="entry name" value="Aldose_epim_Ec_YihR"/>
    <property type="match status" value="1"/>
</dbReference>
<dbReference type="GO" id="GO:0016853">
    <property type="term" value="F:isomerase activity"/>
    <property type="evidence" value="ECO:0007669"/>
    <property type="project" value="InterPro"/>
</dbReference>
<evidence type="ECO:0000313" key="1">
    <source>
        <dbReference type="EMBL" id="HIZ36337.1"/>
    </source>
</evidence>
<dbReference type="Pfam" id="PF01263">
    <property type="entry name" value="Aldose_epim"/>
    <property type="match status" value="1"/>
</dbReference>
<name>A0A9D2J4Y4_9MICO</name>
<dbReference type="SUPFAM" id="SSF74650">
    <property type="entry name" value="Galactose mutarotase-like"/>
    <property type="match status" value="1"/>
</dbReference>
<reference evidence="1" key="2">
    <citation type="submission" date="2021-04" db="EMBL/GenBank/DDBJ databases">
        <authorList>
            <person name="Gilroy R."/>
        </authorList>
    </citation>
    <scope>NUCLEOTIDE SEQUENCE</scope>
    <source>
        <strain evidence="1">ChiGjej4B4-7305</strain>
    </source>
</reference>
<dbReference type="InterPro" id="IPR037480">
    <property type="entry name" value="YihR-like"/>
</dbReference>
<dbReference type="InterPro" id="IPR008183">
    <property type="entry name" value="Aldose_1/G6P_1-epimerase"/>
</dbReference>
<comment type="caution">
    <text evidence="1">The sequence shown here is derived from an EMBL/GenBank/DDBJ whole genome shotgun (WGS) entry which is preliminary data.</text>
</comment>
<protein>
    <submittedName>
        <fullName evidence="1">Aldose 1-epimerase family protein</fullName>
    </submittedName>
</protein>
<dbReference type="GO" id="GO:0005975">
    <property type="term" value="P:carbohydrate metabolic process"/>
    <property type="evidence" value="ECO:0007669"/>
    <property type="project" value="InterPro"/>
</dbReference>
<dbReference type="InterPro" id="IPR014718">
    <property type="entry name" value="GH-type_carb-bd"/>
</dbReference>
<dbReference type="Gene3D" id="2.70.98.10">
    <property type="match status" value="1"/>
</dbReference>
<dbReference type="EMBL" id="DXBY01000192">
    <property type="protein sequence ID" value="HIZ36337.1"/>
    <property type="molecule type" value="Genomic_DNA"/>
</dbReference>
<gene>
    <name evidence="1" type="ORF">H9815_11210</name>
</gene>
<reference evidence="1" key="1">
    <citation type="journal article" date="2021" name="PeerJ">
        <title>Extensive microbial diversity within the chicken gut microbiome revealed by metagenomics and culture.</title>
        <authorList>
            <person name="Gilroy R."/>
            <person name="Ravi A."/>
            <person name="Getino M."/>
            <person name="Pursley I."/>
            <person name="Horton D.L."/>
            <person name="Alikhan N.F."/>
            <person name="Baker D."/>
            <person name="Gharbi K."/>
            <person name="Hall N."/>
            <person name="Watson M."/>
            <person name="Adriaenssens E.M."/>
            <person name="Foster-Nyarko E."/>
            <person name="Jarju S."/>
            <person name="Secka A."/>
            <person name="Antonio M."/>
            <person name="Oren A."/>
            <person name="Chaudhuri R.R."/>
            <person name="La Ragione R."/>
            <person name="Hildebrand F."/>
            <person name="Pallen M.J."/>
        </authorList>
    </citation>
    <scope>NUCLEOTIDE SEQUENCE</scope>
    <source>
        <strain evidence="1">ChiGjej4B4-7305</strain>
    </source>
</reference>
<dbReference type="InterPro" id="IPR011013">
    <property type="entry name" value="Gal_mutarotase_sf_dom"/>
</dbReference>
<proteinExistence type="predicted"/>
<dbReference type="AlphaFoldDB" id="A0A9D2J4Y4"/>
<dbReference type="GO" id="GO:0030246">
    <property type="term" value="F:carbohydrate binding"/>
    <property type="evidence" value="ECO:0007669"/>
    <property type="project" value="InterPro"/>
</dbReference>
<evidence type="ECO:0000313" key="2">
    <source>
        <dbReference type="Proteomes" id="UP000824037"/>
    </source>
</evidence>
<sequence>MTESALPGAGERTLARGDQKAIIVETGAGVRNYTVEGVHVLAGYRPERVCPSARGQWLVPWPNRIRDGKYSVDGEEHVLPIQDPEPDSAIHGLARWVPFQVLDQDASRVELGAVLPARPGYPWPLEMRVTWELSVDGLSSRLTVRNLASEPVPFGAGAHPYLSAGGSLRELINAGDVTIPGATRLTGENAFLTERKAVDAEDDFRTARRIGNHRLGLYTDLERDSDGRARVVFDREDGWQVSVWQDESWPFVLLYTADQVSDSEGRRTSVAVEPMTCAVDAFNSGDGLITLQPGEEFTGRWGISVRQQG</sequence>
<organism evidence="1 2">
    <name type="scientific">Candidatus Ruania gallistercoris</name>
    <dbReference type="NCBI Taxonomy" id="2838746"/>
    <lineage>
        <taxon>Bacteria</taxon>
        <taxon>Bacillati</taxon>
        <taxon>Actinomycetota</taxon>
        <taxon>Actinomycetes</taxon>
        <taxon>Micrococcales</taxon>
        <taxon>Ruaniaceae</taxon>
        <taxon>Ruania</taxon>
    </lineage>
</organism>
<dbReference type="Proteomes" id="UP000824037">
    <property type="component" value="Unassembled WGS sequence"/>
</dbReference>
<accession>A0A9D2J4Y4</accession>